<organism evidence="1 2">
    <name type="scientific">Candidatus Komeilibacteria bacterium RIFCSPLOWO2_01_FULL_53_11</name>
    <dbReference type="NCBI Taxonomy" id="1798552"/>
    <lineage>
        <taxon>Bacteria</taxon>
        <taxon>Candidatus Komeiliibacteriota</taxon>
    </lineage>
</organism>
<dbReference type="PANTHER" id="PTHR46523:SF1">
    <property type="entry name" value="DCTP PYROPHOSPHATASE 1"/>
    <property type="match status" value="1"/>
</dbReference>
<accession>A0A1G2BNR8</accession>
<reference evidence="1 2" key="1">
    <citation type="journal article" date="2016" name="Nat. Commun.">
        <title>Thousands of microbial genomes shed light on interconnected biogeochemical processes in an aquifer system.</title>
        <authorList>
            <person name="Anantharaman K."/>
            <person name="Brown C.T."/>
            <person name="Hug L.A."/>
            <person name="Sharon I."/>
            <person name="Castelle C.J."/>
            <person name="Probst A.J."/>
            <person name="Thomas B.C."/>
            <person name="Singh A."/>
            <person name="Wilkins M.J."/>
            <person name="Karaoz U."/>
            <person name="Brodie E.L."/>
            <person name="Williams K.H."/>
            <person name="Hubbard S.S."/>
            <person name="Banfield J.F."/>
        </authorList>
    </citation>
    <scope>NUCLEOTIDE SEQUENCE [LARGE SCALE GENOMIC DNA]</scope>
</reference>
<dbReference type="GO" id="GO:0042262">
    <property type="term" value="P:DNA protection"/>
    <property type="evidence" value="ECO:0007669"/>
    <property type="project" value="TreeGrafter"/>
</dbReference>
<dbReference type="SUPFAM" id="SSF101386">
    <property type="entry name" value="all-alpha NTP pyrophosphatases"/>
    <property type="match status" value="1"/>
</dbReference>
<dbReference type="GO" id="GO:0005829">
    <property type="term" value="C:cytosol"/>
    <property type="evidence" value="ECO:0007669"/>
    <property type="project" value="TreeGrafter"/>
</dbReference>
<evidence type="ECO:0000313" key="2">
    <source>
        <dbReference type="Proteomes" id="UP000177349"/>
    </source>
</evidence>
<sequence length="130" mass="15176">MDIVEFQQAVSRMKEERDWNQFHQPKDLLLGFVEEIGKFRNIIKWEQDPAALRRLLVSECSDERRREIVDFFGDALWYLASLADYCKVDLREAMKEVIDGHDRRFPVAKVHGTTANPKTGGFDGKYRGRG</sequence>
<dbReference type="Proteomes" id="UP000177349">
    <property type="component" value="Unassembled WGS sequence"/>
</dbReference>
<dbReference type="AlphaFoldDB" id="A0A1G2BNR8"/>
<comment type="caution">
    <text evidence="1">The sequence shown here is derived from an EMBL/GenBank/DDBJ whole genome shotgun (WGS) entry which is preliminary data.</text>
</comment>
<dbReference type="PANTHER" id="PTHR46523">
    <property type="entry name" value="DCTP PYROPHOSPHATASE 1"/>
    <property type="match status" value="1"/>
</dbReference>
<protein>
    <recommendedName>
        <fullName evidence="3">NTP pyrophosphohydrolase MazG putative catalytic core domain-containing protein</fullName>
    </recommendedName>
</protein>
<name>A0A1G2BNR8_9BACT</name>
<gene>
    <name evidence="1" type="ORF">A3B31_00090</name>
</gene>
<evidence type="ECO:0000313" key="1">
    <source>
        <dbReference type="EMBL" id="OGY90763.1"/>
    </source>
</evidence>
<dbReference type="GO" id="GO:0047840">
    <property type="term" value="F:dCTP diphosphatase activity"/>
    <property type="evidence" value="ECO:0007669"/>
    <property type="project" value="TreeGrafter"/>
</dbReference>
<dbReference type="Gene3D" id="1.10.287.1080">
    <property type="entry name" value="MazG-like"/>
    <property type="match status" value="1"/>
</dbReference>
<evidence type="ECO:0008006" key="3">
    <source>
        <dbReference type="Google" id="ProtNLM"/>
    </source>
</evidence>
<dbReference type="InterPro" id="IPR052555">
    <property type="entry name" value="dCTP_Pyrophosphatase"/>
</dbReference>
<proteinExistence type="predicted"/>
<dbReference type="GO" id="GO:0006253">
    <property type="term" value="P:dCTP catabolic process"/>
    <property type="evidence" value="ECO:0007669"/>
    <property type="project" value="TreeGrafter"/>
</dbReference>
<dbReference type="EMBL" id="MHKN01000057">
    <property type="protein sequence ID" value="OGY90763.1"/>
    <property type="molecule type" value="Genomic_DNA"/>
</dbReference>